<evidence type="ECO:0000313" key="7">
    <source>
        <dbReference type="Proteomes" id="UP000241209"/>
    </source>
</evidence>
<keyword evidence="5" id="KW-0812">Transmembrane</keyword>
<keyword evidence="3" id="KW-0378">Hydrolase</keyword>
<evidence type="ECO:0000256" key="2">
    <source>
        <dbReference type="ARBA" id="ARBA00022679"/>
    </source>
</evidence>
<dbReference type="STRING" id="1167632.GCA_000286335_01561"/>
<dbReference type="Gene3D" id="3.60.20.40">
    <property type="match status" value="1"/>
</dbReference>
<keyword evidence="5" id="KW-1133">Transmembrane helix</keyword>
<sequence>MIYNRKFLFISMIIVLLISTLIYLCSTQKKSDKDNLYENKISEAKNSKKKSYGVASNNPIAVKIGEKIIEDGGNSVDASIGVSYALAITEPHTSGLGGGGAMITKNNSKFEKPRLLEYKDMSGYNYKKSDETGVPGLVSGLHQAHKNGGSMDEKKIMNYVIPLAKDGFEVDDELDRSLKIYGDDIDKDSPFFKDSEPLEEGDIVKQKALTKTLEGIRDNGVSYFYDDIAGDIADQADSHLKKKDFKNYQPADKEAIETDYKGNKIYSASNPLGGTLMAQGLKLDEIINKKNTKKEYVNSIISGRNLVLENKEIVNDQESAYNNYLERDYIIDKYKELDKYNGMKPSDGTDGNTTHFVVIDKEGQVTSTTNSLASYFGTGKFVDQGFYLNDSLNNFSKGSKNPNRGDKHKFPRSYTAPTIIEGKDFTMGIGSPGGNKIPTILNQVMIQYFNDNKSIQDIIDKPRFYNDGDTVYYEKDIDDDYLKQFKKMGYKVKQGKDTPYFGSVQAAILNKENNAVETGRDVGNR</sequence>
<keyword evidence="2" id="KW-0808">Transferase</keyword>
<dbReference type="PANTHER" id="PTHR43199:SF1">
    <property type="entry name" value="GLUTATHIONE HYDROLASE PROENZYME"/>
    <property type="match status" value="1"/>
</dbReference>
<evidence type="ECO:0000256" key="1">
    <source>
        <dbReference type="ARBA" id="ARBA00009381"/>
    </source>
</evidence>
<gene>
    <name evidence="6" type="ORF">BU072_03270</name>
</gene>
<evidence type="ECO:0000313" key="6">
    <source>
        <dbReference type="EMBL" id="PTI30438.1"/>
    </source>
</evidence>
<dbReference type="GO" id="GO:0016787">
    <property type="term" value="F:hydrolase activity"/>
    <property type="evidence" value="ECO:0007669"/>
    <property type="project" value="UniProtKB-KW"/>
</dbReference>
<keyword evidence="5" id="KW-0472">Membrane</keyword>
<evidence type="ECO:0000256" key="3">
    <source>
        <dbReference type="ARBA" id="ARBA00022801"/>
    </source>
</evidence>
<dbReference type="PANTHER" id="PTHR43199">
    <property type="entry name" value="GLUTATHIONE HYDROLASE"/>
    <property type="match status" value="1"/>
</dbReference>
<dbReference type="InterPro" id="IPR029055">
    <property type="entry name" value="Ntn_hydrolases_N"/>
</dbReference>
<dbReference type="SUPFAM" id="SSF56235">
    <property type="entry name" value="N-terminal nucleophile aminohydrolases (Ntn hydrolases)"/>
    <property type="match status" value="1"/>
</dbReference>
<dbReference type="RefSeq" id="WP_016912239.1">
    <property type="nucleotide sequence ID" value="NZ_JABUYR010000043.1"/>
</dbReference>
<dbReference type="EMBL" id="PZFK01000005">
    <property type="protein sequence ID" value="PTI30438.1"/>
    <property type="molecule type" value="Genomic_DNA"/>
</dbReference>
<dbReference type="Pfam" id="PF01019">
    <property type="entry name" value="G_glu_transpept"/>
    <property type="match status" value="1"/>
</dbReference>
<comment type="similarity">
    <text evidence="1">Belongs to the gamma-glutamyltransferase family.</text>
</comment>
<reference evidence="6 7" key="1">
    <citation type="journal article" date="2016" name="Front. Microbiol.">
        <title>Comprehensive Phylogenetic Analysis of Bovine Non-aureus Staphylococci Species Based on Whole-Genome Sequencing.</title>
        <authorList>
            <person name="Naushad S."/>
            <person name="Barkema H.W."/>
            <person name="Luby C."/>
            <person name="Condas L.A."/>
            <person name="Nobrega D.B."/>
            <person name="Carson D.A."/>
            <person name="De Buck J."/>
        </authorList>
    </citation>
    <scope>NUCLEOTIDE SEQUENCE [LARGE SCALE GENOMIC DNA]</scope>
    <source>
        <strain evidence="6 7">SNUC 2204</strain>
    </source>
</reference>
<accession>A0A2T4PVH1</accession>
<organism evidence="6 7">
    <name type="scientific">Mammaliicoccus vitulinus</name>
    <dbReference type="NCBI Taxonomy" id="71237"/>
    <lineage>
        <taxon>Bacteria</taxon>
        <taxon>Bacillati</taxon>
        <taxon>Bacillota</taxon>
        <taxon>Bacilli</taxon>
        <taxon>Bacillales</taxon>
        <taxon>Staphylococcaceae</taxon>
        <taxon>Mammaliicoccus</taxon>
    </lineage>
</organism>
<dbReference type="PRINTS" id="PR01210">
    <property type="entry name" value="GGTRANSPTASE"/>
</dbReference>
<feature type="transmembrane region" description="Helical" evidence="5">
    <location>
        <begin position="7"/>
        <end position="24"/>
    </location>
</feature>
<dbReference type="InterPro" id="IPR051792">
    <property type="entry name" value="GGT_bact"/>
</dbReference>
<dbReference type="OrthoDB" id="9781342at2"/>
<name>A0A2T4PVH1_9STAP</name>
<evidence type="ECO:0000256" key="4">
    <source>
        <dbReference type="ARBA" id="ARBA00023145"/>
    </source>
</evidence>
<dbReference type="AlphaFoldDB" id="A0A2T4PVH1"/>
<dbReference type="InterPro" id="IPR043137">
    <property type="entry name" value="GGT_ssub_C"/>
</dbReference>
<evidence type="ECO:0000256" key="5">
    <source>
        <dbReference type="SAM" id="Phobius"/>
    </source>
</evidence>
<keyword evidence="4" id="KW-0865">Zymogen</keyword>
<dbReference type="GO" id="GO:0016740">
    <property type="term" value="F:transferase activity"/>
    <property type="evidence" value="ECO:0007669"/>
    <property type="project" value="UniProtKB-KW"/>
</dbReference>
<comment type="caution">
    <text evidence="6">The sequence shown here is derived from an EMBL/GenBank/DDBJ whole genome shotgun (WGS) entry which is preliminary data.</text>
</comment>
<protein>
    <submittedName>
        <fullName evidence="6">Gamma-glutamyltranspeptidase</fullName>
    </submittedName>
</protein>
<dbReference type="Proteomes" id="UP000241209">
    <property type="component" value="Unassembled WGS sequence"/>
</dbReference>
<proteinExistence type="inferred from homology"/>